<feature type="non-terminal residue" evidence="6">
    <location>
        <position position="1"/>
    </location>
</feature>
<organism evidence="6">
    <name type="scientific">Oppiella nova</name>
    <dbReference type="NCBI Taxonomy" id="334625"/>
    <lineage>
        <taxon>Eukaryota</taxon>
        <taxon>Metazoa</taxon>
        <taxon>Ecdysozoa</taxon>
        <taxon>Arthropoda</taxon>
        <taxon>Chelicerata</taxon>
        <taxon>Arachnida</taxon>
        <taxon>Acari</taxon>
        <taxon>Acariformes</taxon>
        <taxon>Sarcoptiformes</taxon>
        <taxon>Oribatida</taxon>
        <taxon>Brachypylina</taxon>
        <taxon>Oppioidea</taxon>
        <taxon>Oppiidae</taxon>
        <taxon>Oppiella</taxon>
    </lineage>
</organism>
<dbReference type="PROSITE" id="PS51892">
    <property type="entry name" value="SUBTILASE"/>
    <property type="match status" value="1"/>
</dbReference>
<keyword evidence="3" id="KW-0378">Hydrolase</keyword>
<dbReference type="SUPFAM" id="SSF52743">
    <property type="entry name" value="Subtilisin-like"/>
    <property type="match status" value="1"/>
</dbReference>
<comment type="caution">
    <text evidence="4">Lacks conserved residue(s) required for the propagation of feature annotation.</text>
</comment>
<dbReference type="GO" id="GO:0008240">
    <property type="term" value="F:tripeptidyl-peptidase activity"/>
    <property type="evidence" value="ECO:0007669"/>
    <property type="project" value="TreeGrafter"/>
</dbReference>
<evidence type="ECO:0000256" key="3">
    <source>
        <dbReference type="ARBA" id="ARBA00022825"/>
    </source>
</evidence>
<dbReference type="InterPro" id="IPR036852">
    <property type="entry name" value="Peptidase_S8/S53_dom_sf"/>
</dbReference>
<name>A0A7R9R130_9ACAR</name>
<dbReference type="Pfam" id="PF00082">
    <property type="entry name" value="Peptidase_S8"/>
    <property type="match status" value="1"/>
</dbReference>
<evidence type="ECO:0000313" key="6">
    <source>
        <dbReference type="EMBL" id="CAD7665972.1"/>
    </source>
</evidence>
<evidence type="ECO:0000259" key="5">
    <source>
        <dbReference type="Pfam" id="PF00082"/>
    </source>
</evidence>
<gene>
    <name evidence="6" type="ORF">ONB1V03_LOCUS22524</name>
</gene>
<dbReference type="Proteomes" id="UP000728032">
    <property type="component" value="Unassembled WGS sequence"/>
</dbReference>
<dbReference type="GO" id="GO:0004252">
    <property type="term" value="F:serine-type endopeptidase activity"/>
    <property type="evidence" value="ECO:0007669"/>
    <property type="project" value="InterPro"/>
</dbReference>
<feature type="domain" description="Peptidase S8/S53" evidence="5">
    <location>
        <begin position="3"/>
        <end position="115"/>
    </location>
</feature>
<dbReference type="InterPro" id="IPR000209">
    <property type="entry name" value="Peptidase_S8/S53_dom"/>
</dbReference>
<dbReference type="GO" id="GO:0006508">
    <property type="term" value="P:proteolysis"/>
    <property type="evidence" value="ECO:0007669"/>
    <property type="project" value="UniProtKB-KW"/>
</dbReference>
<dbReference type="AlphaFoldDB" id="A0A7R9R130"/>
<evidence type="ECO:0000256" key="2">
    <source>
        <dbReference type="ARBA" id="ARBA00022670"/>
    </source>
</evidence>
<comment type="similarity">
    <text evidence="1 4">Belongs to the peptidase S8 family.</text>
</comment>
<dbReference type="GO" id="GO:0005829">
    <property type="term" value="C:cytosol"/>
    <property type="evidence" value="ECO:0007669"/>
    <property type="project" value="TreeGrafter"/>
</dbReference>
<dbReference type="InterPro" id="IPR022398">
    <property type="entry name" value="Peptidase_S8_His-AS"/>
</dbReference>
<sequence>MCSAHGTHVASIAAAHFPNEPDKNGVAPGAQIISVCIGDTRLGSMETGAALIRALIKVIESGVDVINMSYGEAGHYVEGRVLDLIHEVVNKYGIIYMSSAGNAGPALSTVGTPPTMYSSSLI</sequence>
<dbReference type="PANTHER" id="PTHR43806">
    <property type="entry name" value="PEPTIDASE S8"/>
    <property type="match status" value="1"/>
</dbReference>
<reference evidence="6" key="1">
    <citation type="submission" date="2020-11" db="EMBL/GenBank/DDBJ databases">
        <authorList>
            <person name="Tran Van P."/>
        </authorList>
    </citation>
    <scope>NUCLEOTIDE SEQUENCE</scope>
</reference>
<evidence type="ECO:0000313" key="7">
    <source>
        <dbReference type="Proteomes" id="UP000728032"/>
    </source>
</evidence>
<dbReference type="EMBL" id="OC965725">
    <property type="protein sequence ID" value="CAD7665972.1"/>
    <property type="molecule type" value="Genomic_DNA"/>
</dbReference>
<proteinExistence type="inferred from homology"/>
<protein>
    <recommendedName>
        <fullName evidence="5">Peptidase S8/S53 domain-containing protein</fullName>
    </recommendedName>
</protein>
<keyword evidence="2" id="KW-0645">Protease</keyword>
<dbReference type="InterPro" id="IPR050131">
    <property type="entry name" value="Peptidase_S8_subtilisin-like"/>
</dbReference>
<dbReference type="PANTHER" id="PTHR43806:SF14">
    <property type="entry name" value="TRIPEPTIDYL-PEPTIDASE 2"/>
    <property type="match status" value="1"/>
</dbReference>
<keyword evidence="3" id="KW-0720">Serine protease</keyword>
<dbReference type="PROSITE" id="PS00137">
    <property type="entry name" value="SUBTILASE_HIS"/>
    <property type="match status" value="1"/>
</dbReference>
<dbReference type="OrthoDB" id="6424942at2759"/>
<dbReference type="EMBL" id="CAJPVJ010050900">
    <property type="protein sequence ID" value="CAG2183103.1"/>
    <property type="molecule type" value="Genomic_DNA"/>
</dbReference>
<evidence type="ECO:0000256" key="4">
    <source>
        <dbReference type="PROSITE-ProRule" id="PRU01240"/>
    </source>
</evidence>
<accession>A0A7R9R130</accession>
<evidence type="ECO:0000256" key="1">
    <source>
        <dbReference type="ARBA" id="ARBA00011073"/>
    </source>
</evidence>
<dbReference type="Gene3D" id="3.40.50.200">
    <property type="entry name" value="Peptidase S8/S53 domain"/>
    <property type="match status" value="1"/>
</dbReference>
<keyword evidence="7" id="KW-1185">Reference proteome</keyword>